<feature type="signal peptide" evidence="5">
    <location>
        <begin position="1"/>
        <end position="21"/>
    </location>
</feature>
<evidence type="ECO:0000256" key="3">
    <source>
        <dbReference type="ARBA" id="ARBA00023157"/>
    </source>
</evidence>
<gene>
    <name evidence="7" type="ORF">ACFSQW_20315</name>
</gene>
<dbReference type="SUPFAM" id="SSF52833">
    <property type="entry name" value="Thioredoxin-like"/>
    <property type="match status" value="1"/>
</dbReference>
<evidence type="ECO:0000313" key="7">
    <source>
        <dbReference type="EMBL" id="MFD2556744.1"/>
    </source>
</evidence>
<comment type="subcellular location">
    <subcellularLocation>
        <location evidence="1">Cell envelope</location>
    </subcellularLocation>
</comment>
<evidence type="ECO:0000259" key="6">
    <source>
        <dbReference type="PROSITE" id="PS51352"/>
    </source>
</evidence>
<evidence type="ECO:0000256" key="1">
    <source>
        <dbReference type="ARBA" id="ARBA00004196"/>
    </source>
</evidence>
<dbReference type="Pfam" id="PF00578">
    <property type="entry name" value="AhpC-TSA"/>
    <property type="match status" value="1"/>
</dbReference>
<proteinExistence type="predicted"/>
<evidence type="ECO:0000256" key="2">
    <source>
        <dbReference type="ARBA" id="ARBA00022748"/>
    </source>
</evidence>
<dbReference type="PANTHER" id="PTHR42852:SF6">
    <property type="entry name" value="THIOL:DISULFIDE INTERCHANGE PROTEIN DSBE"/>
    <property type="match status" value="1"/>
</dbReference>
<keyword evidence="8" id="KW-1185">Reference proteome</keyword>
<keyword evidence="3" id="KW-1015">Disulfide bond</keyword>
<evidence type="ECO:0000256" key="4">
    <source>
        <dbReference type="ARBA" id="ARBA00023284"/>
    </source>
</evidence>
<dbReference type="PANTHER" id="PTHR42852">
    <property type="entry name" value="THIOL:DISULFIDE INTERCHANGE PROTEIN DSBE"/>
    <property type="match status" value="1"/>
</dbReference>
<dbReference type="EMBL" id="JBHULD010000025">
    <property type="protein sequence ID" value="MFD2556744.1"/>
    <property type="molecule type" value="Genomic_DNA"/>
</dbReference>
<sequence length="448" mass="50581">MKKSIILVAMLASLSTLSAQNALVSGKFHKLLPNMRPSERVFISKPEDGDLLVLAEPLIDKDSKLFNTELAPADQNGIRYVGIFEEQYPVYMRKGEELTIDASEGRVVYSGKLSKENKVFADWYKLIAPIRDYGYSKGGYRLPPARFAALIDSLAGPVDDFVKNVRTGNSAFDMEVKYLLPYSYKFDLLMPFASGFGFSTKAAFPQYFHNWFKNERFSDAQLWALPFAYNYMQFFGFAKHIIYNAEQGMAGELLVSEISDKDLKANYILSAAEKGAVQDIISFLQKNRSFMTTDQQKAKLEILEARAKARVPGGDWIDFAYPDMDGKVRKLSDHLGKVVLIDVWATWCKPCLAEQPALEKLEKDFEGKDVVFISLSIDTDKAKWQEMVKSKNLGGLHLFSNNQGPIVQDYQLIGVPRFILFDKNGKTVNFDAPRPSDPKLKELIASKL</sequence>
<organism evidence="7 8">
    <name type="scientific">Sphingobacterium tabacisoli</name>
    <dbReference type="NCBI Taxonomy" id="2044855"/>
    <lineage>
        <taxon>Bacteria</taxon>
        <taxon>Pseudomonadati</taxon>
        <taxon>Bacteroidota</taxon>
        <taxon>Sphingobacteriia</taxon>
        <taxon>Sphingobacteriales</taxon>
        <taxon>Sphingobacteriaceae</taxon>
        <taxon>Sphingobacterium</taxon>
    </lineage>
</organism>
<feature type="domain" description="Thioredoxin" evidence="6">
    <location>
        <begin position="310"/>
        <end position="448"/>
    </location>
</feature>
<dbReference type="InterPro" id="IPR036249">
    <property type="entry name" value="Thioredoxin-like_sf"/>
</dbReference>
<comment type="caution">
    <text evidence="7">The sequence shown here is derived from an EMBL/GenBank/DDBJ whole genome shotgun (WGS) entry which is preliminary data.</text>
</comment>
<dbReference type="PROSITE" id="PS51352">
    <property type="entry name" value="THIOREDOXIN_2"/>
    <property type="match status" value="1"/>
</dbReference>
<dbReference type="Gene3D" id="3.40.30.10">
    <property type="entry name" value="Glutaredoxin"/>
    <property type="match status" value="1"/>
</dbReference>
<keyword evidence="2" id="KW-0201">Cytochrome c-type biogenesis</keyword>
<keyword evidence="5" id="KW-0732">Signal</keyword>
<reference evidence="8" key="1">
    <citation type="journal article" date="2019" name="Int. J. Syst. Evol. Microbiol.">
        <title>The Global Catalogue of Microorganisms (GCM) 10K type strain sequencing project: providing services to taxonomists for standard genome sequencing and annotation.</title>
        <authorList>
            <consortium name="The Broad Institute Genomics Platform"/>
            <consortium name="The Broad Institute Genome Sequencing Center for Infectious Disease"/>
            <person name="Wu L."/>
            <person name="Ma J."/>
        </authorList>
    </citation>
    <scope>NUCLEOTIDE SEQUENCE [LARGE SCALE GENOMIC DNA]</scope>
    <source>
        <strain evidence="8">KCTC 52298</strain>
    </source>
</reference>
<evidence type="ECO:0000313" key="8">
    <source>
        <dbReference type="Proteomes" id="UP001597440"/>
    </source>
</evidence>
<keyword evidence="4" id="KW-0676">Redox-active center</keyword>
<evidence type="ECO:0000256" key="5">
    <source>
        <dbReference type="SAM" id="SignalP"/>
    </source>
</evidence>
<dbReference type="Proteomes" id="UP001597440">
    <property type="component" value="Unassembled WGS sequence"/>
</dbReference>
<dbReference type="CDD" id="cd02966">
    <property type="entry name" value="TlpA_like_family"/>
    <property type="match status" value="1"/>
</dbReference>
<name>A0ABW5L6R1_9SPHI</name>
<protein>
    <submittedName>
        <fullName evidence="7">TlpA family protein disulfide reductase</fullName>
    </submittedName>
</protein>
<feature type="chain" id="PRO_5046362150" evidence="5">
    <location>
        <begin position="22"/>
        <end position="448"/>
    </location>
</feature>
<dbReference type="InterPro" id="IPR013766">
    <property type="entry name" value="Thioredoxin_domain"/>
</dbReference>
<dbReference type="InterPro" id="IPR050553">
    <property type="entry name" value="Thioredoxin_ResA/DsbE_sf"/>
</dbReference>
<dbReference type="InterPro" id="IPR000866">
    <property type="entry name" value="AhpC/TSA"/>
</dbReference>
<dbReference type="RefSeq" id="WP_210354846.1">
    <property type="nucleotide sequence ID" value="NZ_JAEQMU010000002.1"/>
</dbReference>
<accession>A0ABW5L6R1</accession>